<keyword evidence="1" id="KW-1133">Transmembrane helix</keyword>
<evidence type="ECO:0000256" key="1">
    <source>
        <dbReference type="SAM" id="Phobius"/>
    </source>
</evidence>
<dbReference type="RefSeq" id="WP_155320673.1">
    <property type="nucleotide sequence ID" value="NZ_AP021876.1"/>
</dbReference>
<feature type="transmembrane region" description="Helical" evidence="1">
    <location>
        <begin position="83"/>
        <end position="107"/>
    </location>
</feature>
<feature type="domain" description="YutG/PgpA" evidence="2">
    <location>
        <begin position="12"/>
        <end position="148"/>
    </location>
</feature>
<dbReference type="CDD" id="cd06971">
    <property type="entry name" value="PgpA"/>
    <property type="match status" value="1"/>
</dbReference>
<dbReference type="InterPro" id="IPR036681">
    <property type="entry name" value="PgpA-like_sf"/>
</dbReference>
<dbReference type="InterPro" id="IPR026037">
    <property type="entry name" value="PgpA"/>
</dbReference>
<dbReference type="AlphaFoldDB" id="A0A5K7ZEY0"/>
<keyword evidence="1" id="KW-0812">Transmembrane</keyword>
<dbReference type="GO" id="GO:0006655">
    <property type="term" value="P:phosphatidylglycerol biosynthetic process"/>
    <property type="evidence" value="ECO:0007669"/>
    <property type="project" value="UniProtKB-UniPathway"/>
</dbReference>
<feature type="transmembrane region" description="Helical" evidence="1">
    <location>
        <begin position="127"/>
        <end position="153"/>
    </location>
</feature>
<keyword evidence="1" id="KW-0472">Membrane</keyword>
<protein>
    <submittedName>
        <fullName evidence="3">Phosphatidylglycerophosphatase A</fullName>
    </submittedName>
</protein>
<dbReference type="PANTHER" id="PTHR36305:SF1">
    <property type="entry name" value="PHOSPHATIDYLGLYCEROPHOSPHATASE A"/>
    <property type="match status" value="1"/>
</dbReference>
<feature type="transmembrane region" description="Helical" evidence="1">
    <location>
        <begin position="33"/>
        <end position="62"/>
    </location>
</feature>
<dbReference type="Proteomes" id="UP000425960">
    <property type="component" value="Chromosome"/>
</dbReference>
<organism evidence="3 4">
    <name type="scientific">Desulfosarcina ovata subsp. sediminis</name>
    <dbReference type="NCBI Taxonomy" id="885957"/>
    <lineage>
        <taxon>Bacteria</taxon>
        <taxon>Pseudomonadati</taxon>
        <taxon>Thermodesulfobacteriota</taxon>
        <taxon>Desulfobacteria</taxon>
        <taxon>Desulfobacterales</taxon>
        <taxon>Desulfosarcinaceae</taxon>
        <taxon>Desulfosarcina</taxon>
    </lineage>
</organism>
<dbReference type="Pfam" id="PF04608">
    <property type="entry name" value="PgpA"/>
    <property type="match status" value="1"/>
</dbReference>
<accession>A0A5K7ZEY0</accession>
<dbReference type="EMBL" id="AP021876">
    <property type="protein sequence ID" value="BBO79496.1"/>
    <property type="molecule type" value="Genomic_DNA"/>
</dbReference>
<evidence type="ECO:0000259" key="2">
    <source>
        <dbReference type="Pfam" id="PF04608"/>
    </source>
</evidence>
<dbReference type="PIRSF" id="PIRSF006162">
    <property type="entry name" value="PgpA"/>
    <property type="match status" value="1"/>
</dbReference>
<reference evidence="3 4" key="1">
    <citation type="submission" date="2019-11" db="EMBL/GenBank/DDBJ databases">
        <title>Comparative genomics of hydrocarbon-degrading Desulfosarcina strains.</title>
        <authorList>
            <person name="Watanabe M."/>
            <person name="Kojima H."/>
            <person name="Fukui M."/>
        </authorList>
    </citation>
    <scope>NUCLEOTIDE SEQUENCE [LARGE SCALE GENOMIC DNA]</scope>
    <source>
        <strain evidence="3 4">28bB2T</strain>
    </source>
</reference>
<dbReference type="PANTHER" id="PTHR36305">
    <property type="entry name" value="PHOSPHATIDYLGLYCEROPHOSPHATASE A"/>
    <property type="match status" value="1"/>
</dbReference>
<gene>
    <name evidence="3" type="primary">pgpA</name>
    <name evidence="3" type="ORF">DSCO28_00620</name>
</gene>
<dbReference type="SUPFAM" id="SSF101307">
    <property type="entry name" value="YutG-like"/>
    <property type="match status" value="1"/>
</dbReference>
<dbReference type="KEGG" id="dov:DSCO28_00620"/>
<dbReference type="UniPathway" id="UPA00084">
    <property type="reaction ID" value="UER00504"/>
</dbReference>
<sequence>MKSFRDKAILFMATGGWVGYAPVAPGTFGSIAALPLCLLLASVDIGVAVALVIGLIVLSVWTAHMAARRMGQSDPKQVVIDEICGMAVALLGHPFSPLCVLAGFALFRGFDILKPFPIRWVDRNVSGGWGIVLDDIIAGVCANALLHMGIFLLN</sequence>
<proteinExistence type="predicted"/>
<evidence type="ECO:0000313" key="3">
    <source>
        <dbReference type="EMBL" id="BBO79496.1"/>
    </source>
</evidence>
<name>A0A5K7ZEY0_9BACT</name>
<evidence type="ECO:0000313" key="4">
    <source>
        <dbReference type="Proteomes" id="UP000425960"/>
    </source>
</evidence>
<dbReference type="InterPro" id="IPR007686">
    <property type="entry name" value="YutG/PgpA"/>
</dbReference>
<dbReference type="GO" id="GO:0008962">
    <property type="term" value="F:phosphatidylglycerophosphatase activity"/>
    <property type="evidence" value="ECO:0007669"/>
    <property type="project" value="InterPro"/>
</dbReference>